<keyword evidence="4 9" id="KW-0812">Transmembrane</keyword>
<comment type="caution">
    <text evidence="11">The sequence shown here is derived from an EMBL/GenBank/DDBJ whole genome shotgun (WGS) entry which is preliminary data.</text>
</comment>
<dbReference type="Proteomes" id="UP000017127">
    <property type="component" value="Unassembled WGS sequence"/>
</dbReference>
<evidence type="ECO:0000259" key="10">
    <source>
        <dbReference type="Pfam" id="PF00924"/>
    </source>
</evidence>
<keyword evidence="12" id="KW-1185">Reference proteome</keyword>
<feature type="compositionally biased region" description="Polar residues" evidence="8">
    <location>
        <begin position="275"/>
        <end position="294"/>
    </location>
</feature>
<dbReference type="Gene3D" id="1.10.287.1260">
    <property type="match status" value="1"/>
</dbReference>
<feature type="transmembrane region" description="Helical" evidence="9">
    <location>
        <begin position="429"/>
        <end position="451"/>
    </location>
</feature>
<dbReference type="RefSeq" id="WP_023065805.1">
    <property type="nucleotide sequence ID" value="NZ_AUZM01000015.1"/>
</dbReference>
<dbReference type="PANTHER" id="PTHR30221:SF1">
    <property type="entry name" value="SMALL-CONDUCTANCE MECHANOSENSITIVE CHANNEL"/>
    <property type="match status" value="1"/>
</dbReference>
<reference evidence="11 12" key="1">
    <citation type="journal article" date="2013" name="Front. Microbiol.">
        <title>Comparative genomic analyses of the cyanobacterium, Lyngbya aestuarii BL J, a powerful hydrogen producer.</title>
        <authorList>
            <person name="Kothari A."/>
            <person name="Vaughn M."/>
            <person name="Garcia-Pichel F."/>
        </authorList>
    </citation>
    <scope>NUCLEOTIDE SEQUENCE [LARGE SCALE GENOMIC DNA]</scope>
    <source>
        <strain evidence="11 12">BL J</strain>
    </source>
</reference>
<evidence type="ECO:0000313" key="12">
    <source>
        <dbReference type="Proteomes" id="UP000017127"/>
    </source>
</evidence>
<dbReference type="OrthoDB" id="9809206at2"/>
<dbReference type="Gene3D" id="3.30.70.100">
    <property type="match status" value="1"/>
</dbReference>
<feature type="region of interest" description="Disordered" evidence="8">
    <location>
        <begin position="274"/>
        <end position="294"/>
    </location>
</feature>
<dbReference type="Pfam" id="PF00924">
    <property type="entry name" value="MS_channel_2nd"/>
    <property type="match status" value="1"/>
</dbReference>
<evidence type="ECO:0000256" key="8">
    <source>
        <dbReference type="SAM" id="MobiDB-lite"/>
    </source>
</evidence>
<dbReference type="SUPFAM" id="SSF82861">
    <property type="entry name" value="Mechanosensitive channel protein MscS (YggB), transmembrane region"/>
    <property type="match status" value="1"/>
</dbReference>
<organism evidence="11 12">
    <name type="scientific">Lyngbya aestuarii BL J</name>
    <dbReference type="NCBI Taxonomy" id="1348334"/>
    <lineage>
        <taxon>Bacteria</taxon>
        <taxon>Bacillati</taxon>
        <taxon>Cyanobacteriota</taxon>
        <taxon>Cyanophyceae</taxon>
        <taxon>Oscillatoriophycideae</taxon>
        <taxon>Oscillatoriales</taxon>
        <taxon>Microcoleaceae</taxon>
        <taxon>Lyngbya</taxon>
    </lineage>
</organism>
<dbReference type="InterPro" id="IPR006685">
    <property type="entry name" value="MscS_channel_2nd"/>
</dbReference>
<dbReference type="InterPro" id="IPR011014">
    <property type="entry name" value="MscS_channel_TM-2"/>
</dbReference>
<feature type="region of interest" description="Disordered" evidence="8">
    <location>
        <begin position="318"/>
        <end position="341"/>
    </location>
</feature>
<comment type="subcellular location">
    <subcellularLocation>
        <location evidence="1">Cell membrane</location>
        <topology evidence="1">Multi-pass membrane protein</topology>
    </subcellularLocation>
</comment>
<dbReference type="GO" id="GO:0005886">
    <property type="term" value="C:plasma membrane"/>
    <property type="evidence" value="ECO:0007669"/>
    <property type="project" value="UniProtKB-SubCell"/>
</dbReference>
<dbReference type="EMBL" id="AUZM01000015">
    <property type="protein sequence ID" value="ERT08042.1"/>
    <property type="molecule type" value="Genomic_DNA"/>
</dbReference>
<dbReference type="Gene3D" id="2.30.30.60">
    <property type="match status" value="1"/>
</dbReference>
<feature type="domain" description="Mechanosensitive ion channel MscS" evidence="10">
    <location>
        <begin position="511"/>
        <end position="575"/>
    </location>
</feature>
<accession>U7QL96</accession>
<dbReference type="InterPro" id="IPR011066">
    <property type="entry name" value="MscS_channel_C_sf"/>
</dbReference>
<dbReference type="InterPro" id="IPR023408">
    <property type="entry name" value="MscS_beta-dom_sf"/>
</dbReference>
<dbReference type="SUPFAM" id="SSF50182">
    <property type="entry name" value="Sm-like ribonucleoproteins"/>
    <property type="match status" value="1"/>
</dbReference>
<gene>
    <name evidence="11" type="ORF">M595_1958</name>
</gene>
<evidence type="ECO:0000313" key="11">
    <source>
        <dbReference type="EMBL" id="ERT08042.1"/>
    </source>
</evidence>
<dbReference type="InterPro" id="IPR045275">
    <property type="entry name" value="MscS_archaea/bacteria_type"/>
</dbReference>
<evidence type="ECO:0000256" key="2">
    <source>
        <dbReference type="ARBA" id="ARBA00008017"/>
    </source>
</evidence>
<dbReference type="InterPro" id="IPR010920">
    <property type="entry name" value="LSM_dom_sf"/>
</dbReference>
<dbReference type="SUPFAM" id="SSF82689">
    <property type="entry name" value="Mechanosensitive channel protein MscS (YggB), C-terminal domain"/>
    <property type="match status" value="1"/>
</dbReference>
<dbReference type="PATRIC" id="fig|1348334.3.peg.1909"/>
<evidence type="ECO:0000256" key="6">
    <source>
        <dbReference type="ARBA" id="ARBA00023136"/>
    </source>
</evidence>
<keyword evidence="7" id="KW-0175">Coiled coil</keyword>
<feature type="compositionally biased region" description="Basic and acidic residues" evidence="8">
    <location>
        <begin position="322"/>
        <end position="333"/>
    </location>
</feature>
<evidence type="ECO:0000256" key="1">
    <source>
        <dbReference type="ARBA" id="ARBA00004651"/>
    </source>
</evidence>
<protein>
    <submittedName>
        <fullName evidence="11">Mechanosensitive ion channel family protein</fullName>
    </submittedName>
</protein>
<feature type="region of interest" description="Disordered" evidence="8">
    <location>
        <begin position="674"/>
        <end position="700"/>
    </location>
</feature>
<feature type="coiled-coil region" evidence="7">
    <location>
        <begin position="101"/>
        <end position="270"/>
    </location>
</feature>
<keyword evidence="6 9" id="KW-0472">Membrane</keyword>
<evidence type="ECO:0000256" key="3">
    <source>
        <dbReference type="ARBA" id="ARBA00022475"/>
    </source>
</evidence>
<sequence>MLSRQIRRLIVTGIACTVVSWGVPSQAQELIIGESQTEEAEAESISTISKVVTTQDPEIPIDELKLLVKPLTQPELENEAAAWMVLLRQKVQEISDAEIVVKRENRSIAKQEEAVKALEEATQALKVAEESKAVATAGSPEYEEATRKIEEAQENLKKAQEAIEEAATTKAELQEDETLQSVIEEAKETSQLERAKQAIEQAKKDREQVDSWSYEYEEITLQIEDLEIAIETYEYAQEIQANTPPETWEYEDATQQLEAARNSLKQATEAILGVDTNSPTPTEQSSESFDQTADSLSNTTIEGNLEVKVASVVEETPSIENLEEKQDQLEKTTEQLQENAEAESELKNQLVSNIVELQAEQTAIIDRFEIVLDELEKKGGAVDSYQNYIQAVSTIEIDLQDTEGLGVRLMGWLKSEEGGLRWGINMSKFISIVIASIIVSQIIGLILNKILSKFSNTSDIFRQFVVMLVKRGGVVVGCMIGLTALEVSLGPILALVGGASFVIAFALQSNLANLASGLMLMVYKPFDTGDEVKIGDIWGYVDSITLANTKIQGWGKEEINIPNNTVWGNTIINLTSQDIRGGMIKVPVPFTQKITEVERILQEIGESHPLIIKAGTFPWEYAEYYVYLCFSFKTKTPDFWTVWSDLMHSIQERFEQEKIALAVPVQEIRVQSTSNGEFPQPSVGLSQKSLQDYPSTVHTS</sequence>
<name>U7QL96_9CYAN</name>
<keyword evidence="3" id="KW-1003">Cell membrane</keyword>
<dbReference type="PANTHER" id="PTHR30221">
    <property type="entry name" value="SMALL-CONDUCTANCE MECHANOSENSITIVE CHANNEL"/>
    <property type="match status" value="1"/>
</dbReference>
<evidence type="ECO:0000256" key="9">
    <source>
        <dbReference type="SAM" id="Phobius"/>
    </source>
</evidence>
<proteinExistence type="inferred from homology"/>
<keyword evidence="5 9" id="KW-1133">Transmembrane helix</keyword>
<dbReference type="GO" id="GO:0008381">
    <property type="term" value="F:mechanosensitive monoatomic ion channel activity"/>
    <property type="evidence" value="ECO:0007669"/>
    <property type="project" value="InterPro"/>
</dbReference>
<comment type="similarity">
    <text evidence="2">Belongs to the MscS (TC 1.A.23) family.</text>
</comment>
<evidence type="ECO:0000256" key="7">
    <source>
        <dbReference type="SAM" id="Coils"/>
    </source>
</evidence>
<evidence type="ECO:0000256" key="4">
    <source>
        <dbReference type="ARBA" id="ARBA00022692"/>
    </source>
</evidence>
<feature type="transmembrane region" description="Helical" evidence="9">
    <location>
        <begin position="472"/>
        <end position="495"/>
    </location>
</feature>
<evidence type="ECO:0000256" key="5">
    <source>
        <dbReference type="ARBA" id="ARBA00022989"/>
    </source>
</evidence>
<dbReference type="AlphaFoldDB" id="U7QL96"/>